<organism evidence="1 2">
    <name type="scientific">Citrus sinensis</name>
    <name type="common">Sweet orange</name>
    <name type="synonym">Citrus aurantium var. sinensis</name>
    <dbReference type="NCBI Taxonomy" id="2711"/>
    <lineage>
        <taxon>Eukaryota</taxon>
        <taxon>Viridiplantae</taxon>
        <taxon>Streptophyta</taxon>
        <taxon>Embryophyta</taxon>
        <taxon>Tracheophyta</taxon>
        <taxon>Spermatophyta</taxon>
        <taxon>Magnoliopsida</taxon>
        <taxon>eudicotyledons</taxon>
        <taxon>Gunneridae</taxon>
        <taxon>Pentapetalae</taxon>
        <taxon>rosids</taxon>
        <taxon>malvids</taxon>
        <taxon>Sapindales</taxon>
        <taxon>Rutaceae</taxon>
        <taxon>Aurantioideae</taxon>
        <taxon>Citrus</taxon>
    </lineage>
</organism>
<accession>A0ACB8LA54</accession>
<dbReference type="EMBL" id="CM039173">
    <property type="protein sequence ID" value="KAH9770306.1"/>
    <property type="molecule type" value="Genomic_DNA"/>
</dbReference>
<sequence>MPCTSCGSKTLTREDISGSLICVSCGVVQAFDNYDAQLYGRDGPTGIYVHVGTAGTGSALNYKEKKIYESNKLIDELTFKLDLTGQRSIQIKNMIDKITDGEFGLGDWFPILIGACSYVVMRLDDKSLPISEVASVLNCDVYELGRMITRVVEFLNLKLPEVDIVSMFERVIRNSRLQGFTNLDESMLDRMRKQGVLLLNCAVKWFLTTGRRPMPVVVAVLVFVAELNGVSVKIENVAKEVHCTVVTCRKRYKELLEALVKVAQALPWGKDVTVKNVLKNAPFVMNYMEMKSMEKRKEERDGLNCGGIDLGDVVSECLKKDVEYRIEGGGVESDPRYLEVEERSGLALTGVDCVHKTQLSHECLAMIYTRFANEIDDGKLLEESEVIHGVKGRGGYELHAYRDWWCGKSELSKKVLLKKILEKDVGLDVMPPSFVNGCMVNERRRAKINAAKIRIDKIMNPSRASTGDVDNVYFLESVHTRKRKRKPVAEIDWEDLIIETLLLHQVKEEEIEAGHYNTLLDLHVFNSGIIILTANAALVFLLGSKLKILAANAALGLMCMNIFVLYNCGKLAILPSFECLIVEMRVHMDCAGCETKIKKALKKLDGVDDVDIDMAMQKVTVMGWADQKKVLKTVRKTGRRAELWPYPYNPEYQNFTQHYYYQQQQQRRRQHHHHSQIPIAYNYMFQQPSSSYNYEKHGYSGDFGYYQQAPYSHIFDERTGAMFSDENPHACTVM</sequence>
<comment type="caution">
    <text evidence="1">The sequence shown here is derived from an EMBL/GenBank/DDBJ whole genome shotgun (WGS) entry which is preliminary data.</text>
</comment>
<evidence type="ECO:0000313" key="1">
    <source>
        <dbReference type="EMBL" id="KAH9770306.1"/>
    </source>
</evidence>
<evidence type="ECO:0000313" key="2">
    <source>
        <dbReference type="Proteomes" id="UP000829398"/>
    </source>
</evidence>
<reference evidence="2" key="1">
    <citation type="journal article" date="2023" name="Hortic. Res.">
        <title>A chromosome-level phased genome enabling allele-level studies in sweet orange: a case study on citrus Huanglongbing tolerance.</title>
        <authorList>
            <person name="Wu B."/>
            <person name="Yu Q."/>
            <person name="Deng Z."/>
            <person name="Duan Y."/>
            <person name="Luo F."/>
            <person name="Gmitter F. Jr."/>
        </authorList>
    </citation>
    <scope>NUCLEOTIDE SEQUENCE [LARGE SCALE GENOMIC DNA]</scope>
    <source>
        <strain evidence="2">cv. Valencia</strain>
    </source>
</reference>
<dbReference type="Proteomes" id="UP000829398">
    <property type="component" value="Chromosome 4"/>
</dbReference>
<proteinExistence type="predicted"/>
<gene>
    <name evidence="1" type="ORF">KPL71_012331</name>
</gene>
<name>A0ACB8LA54_CITSI</name>
<protein>
    <submittedName>
        <fullName evidence="1">Plant-specific TFIIB-related protein PTF2</fullName>
    </submittedName>
</protein>
<keyword evidence="2" id="KW-1185">Reference proteome</keyword>